<dbReference type="EMBL" id="GBXM01074431">
    <property type="protein sequence ID" value="JAH34146.1"/>
    <property type="molecule type" value="Transcribed_RNA"/>
</dbReference>
<protein>
    <submittedName>
        <fullName evidence="1">Uncharacterized protein</fullName>
    </submittedName>
</protein>
<organism evidence="1">
    <name type="scientific">Anguilla anguilla</name>
    <name type="common">European freshwater eel</name>
    <name type="synonym">Muraena anguilla</name>
    <dbReference type="NCBI Taxonomy" id="7936"/>
    <lineage>
        <taxon>Eukaryota</taxon>
        <taxon>Metazoa</taxon>
        <taxon>Chordata</taxon>
        <taxon>Craniata</taxon>
        <taxon>Vertebrata</taxon>
        <taxon>Euteleostomi</taxon>
        <taxon>Actinopterygii</taxon>
        <taxon>Neopterygii</taxon>
        <taxon>Teleostei</taxon>
        <taxon>Anguilliformes</taxon>
        <taxon>Anguillidae</taxon>
        <taxon>Anguilla</taxon>
    </lineage>
</organism>
<reference evidence="1" key="2">
    <citation type="journal article" date="2015" name="Fish Shellfish Immunol.">
        <title>Early steps in the European eel (Anguilla anguilla)-Vibrio vulnificus interaction in the gills: Role of the RtxA13 toxin.</title>
        <authorList>
            <person name="Callol A."/>
            <person name="Pajuelo D."/>
            <person name="Ebbesson L."/>
            <person name="Teles M."/>
            <person name="MacKenzie S."/>
            <person name="Amaro C."/>
        </authorList>
    </citation>
    <scope>NUCLEOTIDE SEQUENCE</scope>
</reference>
<sequence length="19" mass="1964">MILKICETKVGSSAKKNGG</sequence>
<proteinExistence type="predicted"/>
<dbReference type="AlphaFoldDB" id="A0A0E9RYG8"/>
<accession>A0A0E9RYG8</accession>
<evidence type="ECO:0000313" key="1">
    <source>
        <dbReference type="EMBL" id="JAH34146.1"/>
    </source>
</evidence>
<name>A0A0E9RYG8_ANGAN</name>
<reference evidence="1" key="1">
    <citation type="submission" date="2014-11" db="EMBL/GenBank/DDBJ databases">
        <authorList>
            <person name="Amaro Gonzalez C."/>
        </authorList>
    </citation>
    <scope>NUCLEOTIDE SEQUENCE</scope>
</reference>